<dbReference type="InterPro" id="IPR013120">
    <property type="entry name" value="FAR_NAD-bd"/>
</dbReference>
<comment type="caution">
    <text evidence="4">The sequence shown here is derived from an EMBL/GenBank/DDBJ whole genome shotgun (WGS) entry which is preliminary data.</text>
</comment>
<dbReference type="STRING" id="97359.A0A550C2I1"/>
<dbReference type="InterPro" id="IPR042099">
    <property type="entry name" value="ANL_N_sf"/>
</dbReference>
<dbReference type="Gene3D" id="1.10.1200.10">
    <property type="entry name" value="ACP-like"/>
    <property type="match status" value="1"/>
</dbReference>
<keyword evidence="2" id="KW-0597">Phosphoprotein</keyword>
<dbReference type="SUPFAM" id="SSF51735">
    <property type="entry name" value="NAD(P)-binding Rossmann-fold domains"/>
    <property type="match status" value="1"/>
</dbReference>
<dbReference type="InterPro" id="IPR000873">
    <property type="entry name" value="AMP-dep_synth/lig_dom"/>
</dbReference>
<dbReference type="PANTHER" id="PTHR43439">
    <property type="entry name" value="PHENYLACETATE-COENZYME A LIGASE"/>
    <property type="match status" value="1"/>
</dbReference>
<proteinExistence type="predicted"/>
<evidence type="ECO:0000313" key="5">
    <source>
        <dbReference type="Proteomes" id="UP000320762"/>
    </source>
</evidence>
<dbReference type="EMBL" id="VDMD01000031">
    <property type="protein sequence ID" value="TRM59004.1"/>
    <property type="molecule type" value="Genomic_DNA"/>
</dbReference>
<organism evidence="4 5">
    <name type="scientific">Schizophyllum amplum</name>
    <dbReference type="NCBI Taxonomy" id="97359"/>
    <lineage>
        <taxon>Eukaryota</taxon>
        <taxon>Fungi</taxon>
        <taxon>Dikarya</taxon>
        <taxon>Basidiomycota</taxon>
        <taxon>Agaricomycotina</taxon>
        <taxon>Agaricomycetes</taxon>
        <taxon>Agaricomycetidae</taxon>
        <taxon>Agaricales</taxon>
        <taxon>Schizophyllaceae</taxon>
        <taxon>Schizophyllum</taxon>
    </lineage>
</organism>
<dbReference type="InterPro" id="IPR036291">
    <property type="entry name" value="NAD(P)-bd_dom_sf"/>
</dbReference>
<dbReference type="Pfam" id="PF07993">
    <property type="entry name" value="NAD_binding_4"/>
    <property type="match status" value="1"/>
</dbReference>
<feature type="domain" description="Polyketide synthase-like phosphopantetheine-binding" evidence="3">
    <location>
        <begin position="571"/>
        <end position="646"/>
    </location>
</feature>
<dbReference type="Gene3D" id="3.40.50.12780">
    <property type="entry name" value="N-terminal domain of ligase-like"/>
    <property type="match status" value="1"/>
</dbReference>
<protein>
    <recommendedName>
        <fullName evidence="3">Polyketide synthase-like phosphopantetheine-binding domain-containing protein</fullName>
    </recommendedName>
</protein>
<dbReference type="AlphaFoldDB" id="A0A550C2I1"/>
<name>A0A550C2I1_9AGAR</name>
<reference evidence="4 5" key="1">
    <citation type="journal article" date="2019" name="New Phytol.">
        <title>Comparative genomics reveals unique wood-decay strategies and fruiting body development in the Schizophyllaceae.</title>
        <authorList>
            <person name="Almasi E."/>
            <person name="Sahu N."/>
            <person name="Krizsan K."/>
            <person name="Balint B."/>
            <person name="Kovacs G.M."/>
            <person name="Kiss B."/>
            <person name="Cseklye J."/>
            <person name="Drula E."/>
            <person name="Henrissat B."/>
            <person name="Nagy I."/>
            <person name="Chovatia M."/>
            <person name="Adam C."/>
            <person name="LaButti K."/>
            <person name="Lipzen A."/>
            <person name="Riley R."/>
            <person name="Grigoriev I.V."/>
            <person name="Nagy L.G."/>
        </authorList>
    </citation>
    <scope>NUCLEOTIDE SEQUENCE [LARGE SCALE GENOMIC DNA]</scope>
    <source>
        <strain evidence="4 5">NL-1724</strain>
    </source>
</reference>
<dbReference type="Gene3D" id="3.40.50.720">
    <property type="entry name" value="NAD(P)-binding Rossmann-like Domain"/>
    <property type="match status" value="1"/>
</dbReference>
<dbReference type="SUPFAM" id="SSF47336">
    <property type="entry name" value="ACP-like"/>
    <property type="match status" value="1"/>
</dbReference>
<dbReference type="SUPFAM" id="SSF56801">
    <property type="entry name" value="Acetyl-CoA synthetase-like"/>
    <property type="match status" value="1"/>
</dbReference>
<gene>
    <name evidence="4" type="ORF">BD626DRAFT_509420</name>
</gene>
<dbReference type="SMART" id="SM00823">
    <property type="entry name" value="PKS_PP"/>
    <property type="match status" value="1"/>
</dbReference>
<dbReference type="InterPro" id="IPR020806">
    <property type="entry name" value="PKS_PP-bd"/>
</dbReference>
<dbReference type="Proteomes" id="UP000320762">
    <property type="component" value="Unassembled WGS sequence"/>
</dbReference>
<dbReference type="GO" id="GO:0031177">
    <property type="term" value="F:phosphopantetheine binding"/>
    <property type="evidence" value="ECO:0007669"/>
    <property type="project" value="InterPro"/>
</dbReference>
<dbReference type="InterPro" id="IPR036736">
    <property type="entry name" value="ACP-like_sf"/>
</dbReference>
<accession>A0A550C2I1</accession>
<keyword evidence="1" id="KW-0596">Phosphopantetheine</keyword>
<dbReference type="InterPro" id="IPR051414">
    <property type="entry name" value="Adenylate-forming_Reductase"/>
</dbReference>
<evidence type="ECO:0000313" key="4">
    <source>
        <dbReference type="EMBL" id="TRM59004.1"/>
    </source>
</evidence>
<evidence type="ECO:0000256" key="1">
    <source>
        <dbReference type="ARBA" id="ARBA00022450"/>
    </source>
</evidence>
<dbReference type="Pfam" id="PF00501">
    <property type="entry name" value="AMP-binding"/>
    <property type="match status" value="1"/>
</dbReference>
<evidence type="ECO:0000256" key="2">
    <source>
        <dbReference type="ARBA" id="ARBA00022553"/>
    </source>
</evidence>
<sequence>MQTQQGNQSQTFRPPPTDGSLVLPQIFDYNGTQNKDHTLFRYHDDVSGAVVDISWGKANRAFHTAARIVQEKVKDIGTRPVVAILAAADTITYYSMIAGIMRAGAVAFPVSVRNSDAGIVHLLRKTGATHMFVSQDPGMQGLAAASLKQMPDSTITTSDMPSFDALYSAQDGELLPEAKNISLDDRGLILHSSGSTAFPKPITFTYRILMESGLLPYYGELDLCGEILSSHAVPMFHLMGAVQVAWTSYTGLTISVFKPGMPTVPTPDRVYEGAIATKSTMIFCVPAFLEAWARDPARLPALQAFNTIIFAGGPLQPHIGDMLVEKGCCIVPLYGQTETGTVTLFLPKQPPPEGYAYFRFSPHVAPVFVPYEENSAVHRLLVKKTAVHTPAVINTEVDGVPALDTNDLVERHPTNPDLWRVFGRSDDQVMHSTGEKTNPVPIEDILAKDPKIHTSIVFGRGRFHAGVIVQPTPNEAFASGDVEKLAAFRNEIWPSVEAANRIAPQHSRIFKEMIIVADPSKPFEFTPKGTPRRQAVLDAYASEIDAAYEAVTESSQIHLAAPSEWSQGSALTFVRQAVDKVLLAPVKDDDDLFQSGCDSLQATWIRNTIIHALRASTRVNTREIPPNFVYTYPTVSGLATYLYDVVCGTRPPSAEEQAAAMVAMARKYSTIDGKKDKPMTTTADTALLTGSTGYFGTYILDALLHDPGVKKVYVLNRSDAPKRQKEAFADKHMDVGALERVVFLEGDISQVGLGLAPEVYEELLDNVSCVIHNAWRVNFNVGLATNEPLVAGTRYLVDLALAARPAAARFVFISSAGVFRNIPSSTYCPETYIEDPKTVAGWGYSESKWVAEHILEQVAQQTALKPLVIRPGQLSGGPNGYWNTKEWFPALVKASQTLGKLPDLEGKASWIPIDVAARTVVELRTSEHSFVNVAHPTPGPALDVMKPLSAALGLPLVSYTEWTTLLEKSGSAPGLLEFFRGQGVRMAVDSVEALGFPSLEVKKGLDAPALAGTVNKPLGEADAARWLAYWLSVGFVQGSTPVSRSRL</sequence>
<dbReference type="PANTHER" id="PTHR43439:SF2">
    <property type="entry name" value="ENZYME, PUTATIVE (JCVI)-RELATED"/>
    <property type="match status" value="1"/>
</dbReference>
<dbReference type="Pfam" id="PF23562">
    <property type="entry name" value="AMP-binding_C_3"/>
    <property type="match status" value="1"/>
</dbReference>
<dbReference type="OrthoDB" id="429813at2759"/>
<evidence type="ECO:0000259" key="3">
    <source>
        <dbReference type="SMART" id="SM00823"/>
    </source>
</evidence>
<keyword evidence="5" id="KW-1185">Reference proteome</keyword>